<proteinExistence type="predicted"/>
<sequence length="100" mass="11739">MNPRYKATINELLDLRKQQSIKLTNTPYIQKNIALIKTSPFYQGDSLWIDFNRRLHSNKITINSKIDSIYNQQTKMDSINQQVVAKRLPALYFIYLCASK</sequence>
<protein>
    <submittedName>
        <fullName evidence="1">Uncharacterized protein</fullName>
    </submittedName>
</protein>
<dbReference type="EMBL" id="JASJOU010000002">
    <property type="protein sequence ID" value="MDJ1500615.1"/>
    <property type="molecule type" value="Genomic_DNA"/>
</dbReference>
<comment type="caution">
    <text evidence="1">The sequence shown here is derived from an EMBL/GenBank/DDBJ whole genome shotgun (WGS) entry which is preliminary data.</text>
</comment>
<reference evidence="1" key="1">
    <citation type="submission" date="2023-05" db="EMBL/GenBank/DDBJ databases">
        <authorList>
            <person name="Zhang X."/>
        </authorList>
    </citation>
    <scope>NUCLEOTIDE SEQUENCE</scope>
    <source>
        <strain evidence="1">BD1B2-1</strain>
    </source>
</reference>
<dbReference type="AlphaFoldDB" id="A0AAE3R003"/>
<name>A0AAE3R003_9BACT</name>
<evidence type="ECO:0000313" key="2">
    <source>
        <dbReference type="Proteomes" id="UP001232063"/>
    </source>
</evidence>
<organism evidence="1 2">
    <name type="scientific">Xanthocytophaga agilis</name>
    <dbReference type="NCBI Taxonomy" id="3048010"/>
    <lineage>
        <taxon>Bacteria</taxon>
        <taxon>Pseudomonadati</taxon>
        <taxon>Bacteroidota</taxon>
        <taxon>Cytophagia</taxon>
        <taxon>Cytophagales</taxon>
        <taxon>Rhodocytophagaceae</taxon>
        <taxon>Xanthocytophaga</taxon>
    </lineage>
</organism>
<gene>
    <name evidence="1" type="ORF">QNI22_08160</name>
</gene>
<accession>A0AAE3R003</accession>
<evidence type="ECO:0000313" key="1">
    <source>
        <dbReference type="EMBL" id="MDJ1500615.1"/>
    </source>
</evidence>
<dbReference type="RefSeq" id="WP_314510138.1">
    <property type="nucleotide sequence ID" value="NZ_JASJOU010000002.1"/>
</dbReference>
<keyword evidence="2" id="KW-1185">Reference proteome</keyword>
<dbReference type="Proteomes" id="UP001232063">
    <property type="component" value="Unassembled WGS sequence"/>
</dbReference>